<accession>A0A0R1DVV1</accession>
<dbReference type="SUPFAM" id="SSF50129">
    <property type="entry name" value="GroES-like"/>
    <property type="match status" value="1"/>
</dbReference>
<evidence type="ECO:0000256" key="10">
    <source>
        <dbReference type="ARBA" id="ARBA00023160"/>
    </source>
</evidence>
<keyword evidence="3" id="KW-0444">Lipid biosynthesis</keyword>
<evidence type="ECO:0000256" key="12">
    <source>
        <dbReference type="ARBA" id="ARBA00041058"/>
    </source>
</evidence>
<keyword evidence="10" id="KW-0275">Fatty acid biosynthesis</keyword>
<keyword evidence="9" id="KW-0496">Mitochondrion</keyword>
<evidence type="ECO:0000256" key="7">
    <source>
        <dbReference type="ARBA" id="ARBA00023002"/>
    </source>
</evidence>
<dbReference type="InterPro" id="IPR036291">
    <property type="entry name" value="NAD(P)-bd_dom_sf"/>
</dbReference>
<reference evidence="16 17" key="1">
    <citation type="journal article" date="2007" name="Nature">
        <title>Evolution of genes and genomes on the Drosophila phylogeny.</title>
        <authorList>
            <consortium name="Drosophila 12 Genomes Consortium"/>
            <person name="Clark A.G."/>
            <person name="Eisen M.B."/>
            <person name="Smith D.R."/>
            <person name="Bergman C.M."/>
            <person name="Oliver B."/>
            <person name="Markow T.A."/>
            <person name="Kaufman T.C."/>
            <person name="Kellis M."/>
            <person name="Gelbart W."/>
            <person name="Iyer V.N."/>
            <person name="Pollard D.A."/>
            <person name="Sackton T.B."/>
            <person name="Larracuente A.M."/>
            <person name="Singh N.D."/>
            <person name="Abad J.P."/>
            <person name="Abt D.N."/>
            <person name="Adryan B."/>
            <person name="Aguade M."/>
            <person name="Akashi H."/>
            <person name="Anderson W.W."/>
            <person name="Aquadro C.F."/>
            <person name="Ardell D.H."/>
            <person name="Arguello R."/>
            <person name="Artieri C.G."/>
            <person name="Barbash D.A."/>
            <person name="Barker D."/>
            <person name="Barsanti P."/>
            <person name="Batterham P."/>
            <person name="Batzoglou S."/>
            <person name="Begun D."/>
            <person name="Bhutkar A."/>
            <person name="Blanco E."/>
            <person name="Bosak S.A."/>
            <person name="Bradley R.K."/>
            <person name="Brand A.D."/>
            <person name="Brent M.R."/>
            <person name="Brooks A.N."/>
            <person name="Brown R.H."/>
            <person name="Butlin R.K."/>
            <person name="Caggese C."/>
            <person name="Calvi B.R."/>
            <person name="Bernardo de Carvalho A."/>
            <person name="Caspi A."/>
            <person name="Castrezana S."/>
            <person name="Celniker S.E."/>
            <person name="Chang J.L."/>
            <person name="Chapple C."/>
            <person name="Chatterji S."/>
            <person name="Chinwalla A."/>
            <person name="Civetta A."/>
            <person name="Clifton S.W."/>
            <person name="Comeron J.M."/>
            <person name="Costello J.C."/>
            <person name="Coyne J.A."/>
            <person name="Daub J."/>
            <person name="David R.G."/>
            <person name="Delcher A.L."/>
            <person name="Delehaunty K."/>
            <person name="Do C.B."/>
            <person name="Ebling H."/>
            <person name="Edwards K."/>
            <person name="Eickbush T."/>
            <person name="Evans J.D."/>
            <person name="Filipski A."/>
            <person name="Findeiss S."/>
            <person name="Freyhult E."/>
            <person name="Fulton L."/>
            <person name="Fulton R."/>
            <person name="Garcia A.C."/>
            <person name="Gardiner A."/>
            <person name="Garfield D.A."/>
            <person name="Garvin B.E."/>
            <person name="Gibson G."/>
            <person name="Gilbert D."/>
            <person name="Gnerre S."/>
            <person name="Godfrey J."/>
            <person name="Good R."/>
            <person name="Gotea V."/>
            <person name="Gravely B."/>
            <person name="Greenberg A.J."/>
            <person name="Griffiths-Jones S."/>
            <person name="Gross S."/>
            <person name="Guigo R."/>
            <person name="Gustafson E.A."/>
            <person name="Haerty W."/>
            <person name="Hahn M.W."/>
            <person name="Halligan D.L."/>
            <person name="Halpern A.L."/>
            <person name="Halter G.M."/>
            <person name="Han M.V."/>
            <person name="Heger A."/>
            <person name="Hillier L."/>
            <person name="Hinrichs A.S."/>
            <person name="Holmes I."/>
            <person name="Hoskins R.A."/>
            <person name="Hubisz M.J."/>
            <person name="Hultmark D."/>
            <person name="Huntley M.A."/>
            <person name="Jaffe D.B."/>
            <person name="Jagadeeshan S."/>
            <person name="Jeck W.R."/>
            <person name="Johnson J."/>
            <person name="Jones C.D."/>
            <person name="Jordan W.C."/>
            <person name="Karpen G.H."/>
            <person name="Kataoka E."/>
            <person name="Keightley P.D."/>
            <person name="Kheradpour P."/>
            <person name="Kirkness E.F."/>
            <person name="Koerich L.B."/>
            <person name="Kristiansen K."/>
            <person name="Kudrna D."/>
            <person name="Kulathinal R.J."/>
            <person name="Kumar S."/>
            <person name="Kwok R."/>
            <person name="Lander E."/>
            <person name="Langley C.H."/>
            <person name="Lapoint R."/>
            <person name="Lazzaro B.P."/>
            <person name="Lee S.J."/>
            <person name="Levesque L."/>
            <person name="Li R."/>
            <person name="Lin C.F."/>
            <person name="Lin M.F."/>
            <person name="Lindblad-Toh K."/>
            <person name="Llopart A."/>
            <person name="Long M."/>
            <person name="Low L."/>
            <person name="Lozovsky E."/>
            <person name="Lu J."/>
            <person name="Luo M."/>
            <person name="Machado C.A."/>
            <person name="Makalowski W."/>
            <person name="Marzo M."/>
            <person name="Matsuda M."/>
            <person name="Matzkin L."/>
            <person name="McAllister B."/>
            <person name="McBride C.S."/>
            <person name="McKernan B."/>
            <person name="McKernan K."/>
            <person name="Mendez-Lago M."/>
            <person name="Minx P."/>
            <person name="Mollenhauer M.U."/>
            <person name="Montooth K."/>
            <person name="Mount S.M."/>
            <person name="Mu X."/>
            <person name="Myers E."/>
            <person name="Negre B."/>
            <person name="Newfeld S."/>
            <person name="Nielsen R."/>
            <person name="Noor M.A."/>
            <person name="O'Grady P."/>
            <person name="Pachter L."/>
            <person name="Papaceit M."/>
            <person name="Parisi M.J."/>
            <person name="Parisi M."/>
            <person name="Parts L."/>
            <person name="Pedersen J.S."/>
            <person name="Pesole G."/>
            <person name="Phillippy A.M."/>
            <person name="Ponting C.P."/>
            <person name="Pop M."/>
            <person name="Porcelli D."/>
            <person name="Powell J.R."/>
            <person name="Prohaska S."/>
            <person name="Pruitt K."/>
            <person name="Puig M."/>
            <person name="Quesneville H."/>
            <person name="Ram K.R."/>
            <person name="Rand D."/>
            <person name="Rasmussen M.D."/>
            <person name="Reed L.K."/>
            <person name="Reenan R."/>
            <person name="Reily A."/>
            <person name="Remington K.A."/>
            <person name="Rieger T.T."/>
            <person name="Ritchie M.G."/>
            <person name="Robin C."/>
            <person name="Rogers Y.H."/>
            <person name="Rohde C."/>
            <person name="Rozas J."/>
            <person name="Rubenfield M.J."/>
            <person name="Ruiz A."/>
            <person name="Russo S."/>
            <person name="Salzberg S.L."/>
            <person name="Sanchez-Gracia A."/>
            <person name="Saranga D.J."/>
            <person name="Sato H."/>
            <person name="Schaeffer S.W."/>
            <person name="Schatz M.C."/>
            <person name="Schlenke T."/>
            <person name="Schwartz R."/>
            <person name="Segarra C."/>
            <person name="Singh R.S."/>
            <person name="Sirot L."/>
            <person name="Sirota M."/>
            <person name="Sisneros N.B."/>
            <person name="Smith C.D."/>
            <person name="Smith T.F."/>
            <person name="Spieth J."/>
            <person name="Stage D.E."/>
            <person name="Stark A."/>
            <person name="Stephan W."/>
            <person name="Strausberg R.L."/>
            <person name="Strempel S."/>
            <person name="Sturgill D."/>
            <person name="Sutton G."/>
            <person name="Sutton G.G."/>
            <person name="Tao W."/>
            <person name="Teichmann S."/>
            <person name="Tobari Y.N."/>
            <person name="Tomimura Y."/>
            <person name="Tsolas J.M."/>
            <person name="Valente V.L."/>
            <person name="Venter E."/>
            <person name="Venter J.C."/>
            <person name="Vicario S."/>
            <person name="Vieira F.G."/>
            <person name="Vilella A.J."/>
            <person name="Villasante A."/>
            <person name="Walenz B."/>
            <person name="Wang J."/>
            <person name="Wasserman M."/>
            <person name="Watts T."/>
            <person name="Wilson D."/>
            <person name="Wilson R.K."/>
            <person name="Wing R.A."/>
            <person name="Wolfner M.F."/>
            <person name="Wong A."/>
            <person name="Wong G.K."/>
            <person name="Wu C.I."/>
            <person name="Wu G."/>
            <person name="Yamamoto D."/>
            <person name="Yang H.P."/>
            <person name="Yang S.P."/>
            <person name="Yorke J.A."/>
            <person name="Yoshida K."/>
            <person name="Zdobnov E."/>
            <person name="Zhang P."/>
            <person name="Zhang Y."/>
            <person name="Zimin A.V."/>
            <person name="Baldwin J."/>
            <person name="Abdouelleil A."/>
            <person name="Abdulkadir J."/>
            <person name="Abebe A."/>
            <person name="Abera B."/>
            <person name="Abreu J."/>
            <person name="Acer S.C."/>
            <person name="Aftuck L."/>
            <person name="Alexander A."/>
            <person name="An P."/>
            <person name="Anderson E."/>
            <person name="Anderson S."/>
            <person name="Arachi H."/>
            <person name="Azer M."/>
            <person name="Bachantsang P."/>
            <person name="Barry A."/>
            <person name="Bayul T."/>
            <person name="Berlin A."/>
            <person name="Bessette D."/>
            <person name="Bloom T."/>
            <person name="Blye J."/>
            <person name="Boguslavskiy L."/>
            <person name="Bonnet C."/>
            <person name="Boukhgalter B."/>
            <person name="Bourzgui I."/>
            <person name="Brown A."/>
            <person name="Cahill P."/>
            <person name="Channer S."/>
            <person name="Cheshatsang Y."/>
            <person name="Chuda L."/>
            <person name="Citroen M."/>
            <person name="Collymore A."/>
            <person name="Cooke P."/>
            <person name="Costello M."/>
            <person name="D'Aco K."/>
            <person name="Daza R."/>
            <person name="De Haan G."/>
            <person name="DeGray S."/>
            <person name="DeMaso C."/>
            <person name="Dhargay N."/>
            <person name="Dooley K."/>
            <person name="Dooley E."/>
            <person name="Doricent M."/>
            <person name="Dorje P."/>
            <person name="Dorjee K."/>
            <person name="Dupes A."/>
            <person name="Elong R."/>
            <person name="Falk J."/>
            <person name="Farina A."/>
            <person name="Faro S."/>
            <person name="Ferguson D."/>
            <person name="Fisher S."/>
            <person name="Foley C.D."/>
            <person name="Franke A."/>
            <person name="Friedrich D."/>
            <person name="Gadbois L."/>
            <person name="Gearin G."/>
            <person name="Gearin C.R."/>
            <person name="Giannoukos G."/>
            <person name="Goode T."/>
            <person name="Graham J."/>
            <person name="Grandbois E."/>
            <person name="Grewal S."/>
            <person name="Gyaltsen K."/>
            <person name="Hafez N."/>
            <person name="Hagos B."/>
            <person name="Hall J."/>
            <person name="Henson C."/>
            <person name="Hollinger A."/>
            <person name="Honan T."/>
            <person name="Huard M.D."/>
            <person name="Hughes L."/>
            <person name="Hurhula B."/>
            <person name="Husby M.E."/>
            <person name="Kamat A."/>
            <person name="Kanga B."/>
            <person name="Kashin S."/>
            <person name="Khazanovich D."/>
            <person name="Kisner P."/>
            <person name="Lance K."/>
            <person name="Lara M."/>
            <person name="Lee W."/>
            <person name="Lennon N."/>
            <person name="Letendre F."/>
            <person name="LeVine R."/>
            <person name="Lipovsky A."/>
            <person name="Liu X."/>
            <person name="Liu J."/>
            <person name="Liu S."/>
            <person name="Lokyitsang T."/>
            <person name="Lokyitsang Y."/>
            <person name="Lubonja R."/>
            <person name="Lui A."/>
            <person name="MacDonald P."/>
            <person name="Magnisalis V."/>
            <person name="Maru K."/>
            <person name="Matthews C."/>
            <person name="McCusker W."/>
            <person name="McDonough S."/>
            <person name="Mehta T."/>
            <person name="Meldrim J."/>
            <person name="Meneus L."/>
            <person name="Mihai O."/>
            <person name="Mihalev A."/>
            <person name="Mihova T."/>
            <person name="Mittelman R."/>
            <person name="Mlenga V."/>
            <person name="Montmayeur A."/>
            <person name="Mulrain L."/>
            <person name="Navidi A."/>
            <person name="Naylor J."/>
            <person name="Negash T."/>
            <person name="Nguyen T."/>
            <person name="Nguyen N."/>
            <person name="Nicol R."/>
            <person name="Norbu C."/>
            <person name="Norbu N."/>
            <person name="Novod N."/>
            <person name="O'Neill B."/>
            <person name="Osman S."/>
            <person name="Markiewicz E."/>
            <person name="Oyono O.L."/>
            <person name="Patti C."/>
            <person name="Phunkhang P."/>
            <person name="Pierre F."/>
            <person name="Priest M."/>
            <person name="Raghuraman S."/>
            <person name="Rege F."/>
            <person name="Reyes R."/>
            <person name="Rise C."/>
            <person name="Rogov P."/>
            <person name="Ross K."/>
            <person name="Ryan E."/>
            <person name="Settipalli S."/>
            <person name="Shea T."/>
            <person name="Sherpa N."/>
            <person name="Shi L."/>
            <person name="Shih D."/>
            <person name="Sparrow T."/>
            <person name="Spaulding J."/>
            <person name="Stalker J."/>
            <person name="Stange-Thomann N."/>
            <person name="Stavropoulos S."/>
            <person name="Stone C."/>
            <person name="Strader C."/>
            <person name="Tesfaye S."/>
            <person name="Thomson T."/>
            <person name="Thoulutsang Y."/>
            <person name="Thoulutsang D."/>
            <person name="Topham K."/>
            <person name="Topping I."/>
            <person name="Tsamla T."/>
            <person name="Vassiliev H."/>
            <person name="Vo A."/>
            <person name="Wangchuk T."/>
            <person name="Wangdi T."/>
            <person name="Weiand M."/>
            <person name="Wilkinson J."/>
            <person name="Wilson A."/>
            <person name="Yadav S."/>
            <person name="Young G."/>
            <person name="Yu Q."/>
            <person name="Zembek L."/>
            <person name="Zhong D."/>
            <person name="Zimmer A."/>
            <person name="Zwirko Z."/>
            <person name="Jaffe D.B."/>
            <person name="Alvarez P."/>
            <person name="Brockman W."/>
            <person name="Butler J."/>
            <person name="Chin C."/>
            <person name="Gnerre S."/>
            <person name="Grabherr M."/>
            <person name="Kleber M."/>
            <person name="Mauceli E."/>
            <person name="MacCallum I."/>
        </authorList>
    </citation>
    <scope>NUCLEOTIDE SEQUENCE [LARGE SCALE GENOMIC DNA]</scope>
    <source>
        <strain evidence="17">Tai18E2 / Tucson 14021-0261.01</strain>
    </source>
</reference>
<evidence type="ECO:0000256" key="9">
    <source>
        <dbReference type="ARBA" id="ARBA00023128"/>
    </source>
</evidence>
<keyword evidence="6" id="KW-0809">Transit peptide</keyword>
<evidence type="ECO:0000256" key="14">
    <source>
        <dbReference type="ARBA" id="ARBA00048843"/>
    </source>
</evidence>
<feature type="domain" description="Enoyl reductase (ER)" evidence="15">
    <location>
        <begin position="51"/>
        <end position="367"/>
    </location>
</feature>
<dbReference type="Pfam" id="PF00107">
    <property type="entry name" value="ADH_zinc_N"/>
    <property type="match status" value="1"/>
</dbReference>
<dbReference type="OrthoDB" id="7482721at2759"/>
<dbReference type="PANTHER" id="PTHR43981">
    <property type="entry name" value="ENOYL-[ACYL-CARRIER-PROTEIN] REDUCTASE, MITOCHONDRIAL"/>
    <property type="match status" value="1"/>
</dbReference>
<reference evidence="16 17" key="2">
    <citation type="journal article" date="2007" name="PLoS Biol.">
        <title>Principles of genome evolution in the Drosophila melanogaster species group.</title>
        <authorList>
            <person name="Ranz J.M."/>
            <person name="Maurin D."/>
            <person name="Chan Y.S."/>
            <person name="von Grotthuss M."/>
            <person name="Hillier L.W."/>
            <person name="Roote J."/>
            <person name="Ashburner M."/>
            <person name="Bergman C.M."/>
        </authorList>
    </citation>
    <scope>NUCLEOTIDE SEQUENCE [LARGE SCALE GENOMIC DNA]</scope>
    <source>
        <strain evidence="17">Tai18E2 / Tucson 14021-0261.01</strain>
    </source>
</reference>
<dbReference type="GO" id="GO:0016020">
    <property type="term" value="C:membrane"/>
    <property type="evidence" value="ECO:0007669"/>
    <property type="project" value="GOC"/>
</dbReference>
<dbReference type="GO" id="GO:0006879">
    <property type="term" value="P:intracellular iron ion homeostasis"/>
    <property type="evidence" value="ECO:0007669"/>
    <property type="project" value="EnsemblMetazoa"/>
</dbReference>
<dbReference type="GO" id="GO:0046513">
    <property type="term" value="P:ceramide biosynthetic process"/>
    <property type="evidence" value="ECO:0007669"/>
    <property type="project" value="EnsemblMetazoa"/>
</dbReference>
<dbReference type="InterPro" id="IPR051034">
    <property type="entry name" value="Mito_Enoyl-ACP_Reductase"/>
</dbReference>
<comment type="catalytic activity">
    <reaction evidence="14">
        <text>a 2,3-saturated acyl-[ACP] + NADP(+) = a (2E)-enoyl-[ACP] + NADPH + H(+)</text>
        <dbReference type="Rhea" id="RHEA:22564"/>
        <dbReference type="Rhea" id="RHEA-COMP:9925"/>
        <dbReference type="Rhea" id="RHEA-COMP:9926"/>
        <dbReference type="ChEBI" id="CHEBI:15378"/>
        <dbReference type="ChEBI" id="CHEBI:57783"/>
        <dbReference type="ChEBI" id="CHEBI:58349"/>
        <dbReference type="ChEBI" id="CHEBI:78784"/>
        <dbReference type="ChEBI" id="CHEBI:78785"/>
        <dbReference type="EC" id="1.3.1.104"/>
    </reaction>
</comment>
<comment type="subcellular location">
    <subcellularLocation>
        <location evidence="1">Mitochondrion</location>
    </subcellularLocation>
</comment>
<sequence length="372" mass="40828">MPMSSSKIKLAATLQRSHWGFLTRINPTQWSRQMSVVAKSLKYTQHGEPQEVLQLVEDKLPDPKDNQVLVKILAAPINPADINTIQGKYPVKPKFPAVGGNECVAEIICVGDKVKGLEPGQHVIPLASGLGTWTTHAVYKEDQLLIVSKKVGLAEAATSTVNPTTAYRMLKDFVQLCPGDTVIQNGANSAVGQAVHQLCRAWGINSVGIVRDRPEIAELKQMLQCLGATEVLTETEIRTSDIFKSGKLKKPRLAFNCVGGKSATEVSRHLDNGGVLVTYGGMSREPVTVATGPLIFKDIAFRGFWMTRWSKENYSSPERSKMFKEIFELMEQGKFVAPNHEMVPLANFKDAAAAALNFKGFTGKKYILDMSI</sequence>
<keyword evidence="5" id="KW-0521">NADP</keyword>
<keyword evidence="7 16" id="KW-0560">Oxidoreductase</keyword>
<evidence type="ECO:0000256" key="1">
    <source>
        <dbReference type="ARBA" id="ARBA00004173"/>
    </source>
</evidence>
<organism evidence="16 17">
    <name type="scientific">Drosophila yakuba</name>
    <name type="common">Fruit fly</name>
    <dbReference type="NCBI Taxonomy" id="7245"/>
    <lineage>
        <taxon>Eukaryota</taxon>
        <taxon>Metazoa</taxon>
        <taxon>Ecdysozoa</taxon>
        <taxon>Arthropoda</taxon>
        <taxon>Hexapoda</taxon>
        <taxon>Insecta</taxon>
        <taxon>Pterygota</taxon>
        <taxon>Neoptera</taxon>
        <taxon>Endopterygota</taxon>
        <taxon>Diptera</taxon>
        <taxon>Brachycera</taxon>
        <taxon>Muscomorpha</taxon>
        <taxon>Ephydroidea</taxon>
        <taxon>Drosophilidae</taxon>
        <taxon>Drosophila</taxon>
        <taxon>Sophophora</taxon>
    </lineage>
</organism>
<dbReference type="GO" id="GO:0141148">
    <property type="term" value="F:enoyl-[acyl-carrier-protein] reductase (NADPH) activity"/>
    <property type="evidence" value="ECO:0007669"/>
    <property type="project" value="UniProtKB-EC"/>
</dbReference>
<dbReference type="Pfam" id="PF08240">
    <property type="entry name" value="ADH_N"/>
    <property type="match status" value="1"/>
</dbReference>
<evidence type="ECO:0000256" key="8">
    <source>
        <dbReference type="ARBA" id="ARBA00023098"/>
    </source>
</evidence>
<dbReference type="EMBL" id="CM000158">
    <property type="protein sequence ID" value="KRJ99297.1"/>
    <property type="molecule type" value="Genomic_DNA"/>
</dbReference>
<evidence type="ECO:0000256" key="2">
    <source>
        <dbReference type="ARBA" id="ARBA00010371"/>
    </source>
</evidence>
<dbReference type="InterPro" id="IPR013149">
    <property type="entry name" value="ADH-like_C"/>
</dbReference>
<comment type="similarity">
    <text evidence="2">Belongs to the zinc-containing alcohol dehydrogenase family. Quinone oxidoreductase subfamily.</text>
</comment>
<dbReference type="AlphaFoldDB" id="A0A0R1DVV1"/>
<dbReference type="EC" id="1.3.1.104" evidence="11"/>
<gene>
    <name evidence="16" type="primary">Dyak\GE13334</name>
    <name evidence="16" type="synonym">dyak_GLEANR_13555</name>
    <name evidence="16" type="synonym">GE13334</name>
    <name evidence="16" type="ORF">Dyak_GE13334</name>
</gene>
<dbReference type="GO" id="GO:0005739">
    <property type="term" value="C:mitochondrion"/>
    <property type="evidence" value="ECO:0007669"/>
    <property type="project" value="UniProtKB-SubCell"/>
</dbReference>
<dbReference type="SUPFAM" id="SSF51735">
    <property type="entry name" value="NAD(P)-binding Rossmann-fold domains"/>
    <property type="match status" value="1"/>
</dbReference>
<protein>
    <recommendedName>
        <fullName evidence="12">Enoyl-[acyl-carrier-protein] reductase, mitochondrial</fullName>
        <ecNumber evidence="11">1.3.1.104</ecNumber>
    </recommendedName>
    <alternativeName>
        <fullName evidence="13">2-enoyl thioester reductase</fullName>
    </alternativeName>
</protein>
<dbReference type="CDD" id="cd08290">
    <property type="entry name" value="ETR"/>
    <property type="match status" value="1"/>
</dbReference>
<evidence type="ECO:0000256" key="4">
    <source>
        <dbReference type="ARBA" id="ARBA00022832"/>
    </source>
</evidence>
<dbReference type="KEGG" id="dya:Dyak_GE13334"/>
<dbReference type="SMR" id="A0A0R1DVV1"/>
<evidence type="ECO:0000313" key="16">
    <source>
        <dbReference type="EMBL" id="KRJ99297.1"/>
    </source>
</evidence>
<keyword evidence="8" id="KW-0443">Lipid metabolism</keyword>
<dbReference type="SMART" id="SM00829">
    <property type="entry name" value="PKS_ER"/>
    <property type="match status" value="1"/>
</dbReference>
<evidence type="ECO:0000256" key="11">
    <source>
        <dbReference type="ARBA" id="ARBA00038963"/>
    </source>
</evidence>
<dbReference type="Gene3D" id="3.40.50.720">
    <property type="entry name" value="NAD(P)-binding Rossmann-like Domain"/>
    <property type="match status" value="1"/>
</dbReference>
<dbReference type="InterPro" id="IPR013154">
    <property type="entry name" value="ADH-like_N"/>
</dbReference>
<dbReference type="FunFam" id="3.40.50.720:FF:000112">
    <property type="entry name" value="Enoyl-[acyl-carrier-protein] reductase 1, mitochondrial"/>
    <property type="match status" value="1"/>
</dbReference>
<keyword evidence="4" id="KW-0276">Fatty acid metabolism</keyword>
<evidence type="ECO:0000313" key="17">
    <source>
        <dbReference type="Proteomes" id="UP000002282"/>
    </source>
</evidence>
<dbReference type="Gene3D" id="3.90.180.10">
    <property type="entry name" value="Medium-chain alcohol dehydrogenases, catalytic domain"/>
    <property type="match status" value="1"/>
</dbReference>
<keyword evidence="17" id="KW-1185">Reference proteome</keyword>
<evidence type="ECO:0000256" key="3">
    <source>
        <dbReference type="ARBA" id="ARBA00022516"/>
    </source>
</evidence>
<evidence type="ECO:0000256" key="6">
    <source>
        <dbReference type="ARBA" id="ARBA00022946"/>
    </source>
</evidence>
<dbReference type="InterPro" id="IPR020843">
    <property type="entry name" value="ER"/>
</dbReference>
<evidence type="ECO:0000256" key="5">
    <source>
        <dbReference type="ARBA" id="ARBA00022857"/>
    </source>
</evidence>
<dbReference type="GO" id="GO:0006633">
    <property type="term" value="P:fatty acid biosynthetic process"/>
    <property type="evidence" value="ECO:0007669"/>
    <property type="project" value="UniProtKB-KW"/>
</dbReference>
<dbReference type="InterPro" id="IPR011032">
    <property type="entry name" value="GroES-like_sf"/>
</dbReference>
<proteinExistence type="inferred from homology"/>
<dbReference type="Proteomes" id="UP000002282">
    <property type="component" value="Chromosome 2R"/>
</dbReference>
<evidence type="ECO:0000256" key="13">
    <source>
        <dbReference type="ARBA" id="ARBA00042123"/>
    </source>
</evidence>
<name>A0A0R1DVV1_DROYA</name>
<dbReference type="FunFam" id="3.90.180.10:FF:000010">
    <property type="entry name" value="Enoyl-[acyl-carrier-protein] reductase, mitochondrial"/>
    <property type="match status" value="1"/>
</dbReference>
<evidence type="ECO:0000259" key="15">
    <source>
        <dbReference type="SMART" id="SM00829"/>
    </source>
</evidence>
<dbReference type="eggNOG" id="KOG0025">
    <property type="taxonomic scope" value="Eukaryota"/>
</dbReference>
<dbReference type="PANTHER" id="PTHR43981:SF2">
    <property type="entry name" value="ENOYL-[ACYL-CARRIER-PROTEIN] REDUCTASE, MITOCHONDRIAL"/>
    <property type="match status" value="1"/>
</dbReference>